<dbReference type="InterPro" id="IPR013766">
    <property type="entry name" value="Thioredoxin_domain"/>
</dbReference>
<dbReference type="InterPro" id="IPR041017">
    <property type="entry name" value="Thioredoxin_10"/>
</dbReference>
<organism evidence="2 3">
    <name type="scientific">Candidatus Woykebacteria bacterium GWA1_44_8</name>
    <dbReference type="NCBI Taxonomy" id="1802591"/>
    <lineage>
        <taxon>Bacteria</taxon>
        <taxon>Candidatus Woykeibacteriota</taxon>
    </lineage>
</organism>
<evidence type="ECO:0000313" key="2">
    <source>
        <dbReference type="EMBL" id="OGY22666.1"/>
    </source>
</evidence>
<proteinExistence type="predicted"/>
<feature type="domain" description="Thioredoxin" evidence="1">
    <location>
        <begin position="12"/>
        <end position="167"/>
    </location>
</feature>
<dbReference type="PANTHER" id="PTHR42852:SF13">
    <property type="entry name" value="PROTEIN DIPZ"/>
    <property type="match status" value="1"/>
</dbReference>
<name>A0A1G1W4Q1_9BACT</name>
<gene>
    <name evidence="2" type="ORF">A2113_02125</name>
</gene>
<sequence length="358" mass="40957">MSIFEKLFGEKNLVGKSCPEIPEGIGLWLGLNNDGVISQPLKIKDLRAVGKAVLLDFWAYSDVNSLQDLPYLKRWQEKYFPLGLVVIGIHTPEFDFEADPRNVENFIKKEGITYPVVLDLDRRMWNLFANDTWPRMLLVDTKGKIRYDHRGGDHYLEAETKIQGLLKEINSKVDLPKMAAEELDHIKEVAVHYPQTQKTYCGYQKGKIGNQEGYFKDTFHVYDKVPPKDSFKDGHLYLNGGWIAKADYLQHAVNNRDPIDFLILPFRGLAANVVLGLDETKGVGETKIYVALDDAPPAKEVAGKDMLFDESGWSYLLVKEPRLYELFKTKEFADHLLKIYPFSDALQIYAFSFVGRVE</sequence>
<dbReference type="Gene3D" id="3.40.30.10">
    <property type="entry name" value="Glutaredoxin"/>
    <property type="match status" value="1"/>
</dbReference>
<evidence type="ECO:0000313" key="3">
    <source>
        <dbReference type="Proteomes" id="UP000176299"/>
    </source>
</evidence>
<dbReference type="InterPro" id="IPR050553">
    <property type="entry name" value="Thioredoxin_ResA/DsbE_sf"/>
</dbReference>
<dbReference type="InterPro" id="IPR013740">
    <property type="entry name" value="Redoxin"/>
</dbReference>
<dbReference type="AlphaFoldDB" id="A0A1G1W4Q1"/>
<dbReference type="EMBL" id="MHCN01000001">
    <property type="protein sequence ID" value="OGY22666.1"/>
    <property type="molecule type" value="Genomic_DNA"/>
</dbReference>
<dbReference type="Pfam" id="PF17991">
    <property type="entry name" value="Thioredoxin_10"/>
    <property type="match status" value="1"/>
</dbReference>
<dbReference type="InterPro" id="IPR036249">
    <property type="entry name" value="Thioredoxin-like_sf"/>
</dbReference>
<reference evidence="2 3" key="1">
    <citation type="journal article" date="2016" name="Nat. Commun.">
        <title>Thousands of microbial genomes shed light on interconnected biogeochemical processes in an aquifer system.</title>
        <authorList>
            <person name="Anantharaman K."/>
            <person name="Brown C.T."/>
            <person name="Hug L.A."/>
            <person name="Sharon I."/>
            <person name="Castelle C.J."/>
            <person name="Probst A.J."/>
            <person name="Thomas B.C."/>
            <person name="Singh A."/>
            <person name="Wilkins M.J."/>
            <person name="Karaoz U."/>
            <person name="Brodie E.L."/>
            <person name="Williams K.H."/>
            <person name="Hubbard S.S."/>
            <person name="Banfield J.F."/>
        </authorList>
    </citation>
    <scope>NUCLEOTIDE SEQUENCE [LARGE SCALE GENOMIC DNA]</scope>
</reference>
<dbReference type="Gene3D" id="2.60.120.260">
    <property type="entry name" value="Galactose-binding domain-like"/>
    <property type="match status" value="1"/>
</dbReference>
<comment type="caution">
    <text evidence="2">The sequence shown here is derived from an EMBL/GenBank/DDBJ whole genome shotgun (WGS) entry which is preliminary data.</text>
</comment>
<dbReference type="PANTHER" id="PTHR42852">
    <property type="entry name" value="THIOL:DISULFIDE INTERCHANGE PROTEIN DSBE"/>
    <property type="match status" value="1"/>
</dbReference>
<dbReference type="STRING" id="1802591.A2113_02125"/>
<dbReference type="Pfam" id="PF08534">
    <property type="entry name" value="Redoxin"/>
    <property type="match status" value="1"/>
</dbReference>
<dbReference type="Proteomes" id="UP000176299">
    <property type="component" value="Unassembled WGS sequence"/>
</dbReference>
<dbReference type="GO" id="GO:0016491">
    <property type="term" value="F:oxidoreductase activity"/>
    <property type="evidence" value="ECO:0007669"/>
    <property type="project" value="InterPro"/>
</dbReference>
<accession>A0A1G1W4Q1</accession>
<dbReference type="PROSITE" id="PS51352">
    <property type="entry name" value="THIOREDOXIN_2"/>
    <property type="match status" value="1"/>
</dbReference>
<protein>
    <recommendedName>
        <fullName evidence="1">Thioredoxin domain-containing protein</fullName>
    </recommendedName>
</protein>
<evidence type="ECO:0000259" key="1">
    <source>
        <dbReference type="PROSITE" id="PS51352"/>
    </source>
</evidence>
<dbReference type="SUPFAM" id="SSF52833">
    <property type="entry name" value="Thioredoxin-like"/>
    <property type="match status" value="1"/>
</dbReference>